<dbReference type="SMART" id="SM00382">
    <property type="entry name" value="AAA"/>
    <property type="match status" value="2"/>
</dbReference>
<dbReference type="PANTHER" id="PTHR11638">
    <property type="entry name" value="ATP-DEPENDENT CLP PROTEASE"/>
    <property type="match status" value="1"/>
</dbReference>
<feature type="region of interest" description="Disordered" evidence="6">
    <location>
        <begin position="171"/>
        <end position="280"/>
    </location>
</feature>
<dbReference type="GO" id="GO:0008233">
    <property type="term" value="F:peptidase activity"/>
    <property type="evidence" value="ECO:0007669"/>
    <property type="project" value="UniProtKB-KW"/>
</dbReference>
<feature type="domain" description="Clp R" evidence="7">
    <location>
        <begin position="1"/>
        <end position="155"/>
    </location>
</feature>
<gene>
    <name evidence="8" type="ORF">CFT61_00945</name>
</gene>
<keyword evidence="1 5" id="KW-0677">Repeat</keyword>
<dbReference type="Pfam" id="PF10431">
    <property type="entry name" value="ClpB_D2-small"/>
    <property type="match status" value="1"/>
</dbReference>
<evidence type="ECO:0000256" key="5">
    <source>
        <dbReference type="PROSITE-ProRule" id="PRU01251"/>
    </source>
</evidence>
<keyword evidence="8" id="KW-0378">Hydrolase</keyword>
<protein>
    <submittedName>
        <fullName evidence="8">Clp protease ClpC</fullName>
    </submittedName>
</protein>
<dbReference type="RefSeq" id="WP_089542624.1">
    <property type="nucleotide sequence ID" value="NZ_NMPZ01000001.1"/>
</dbReference>
<evidence type="ECO:0000256" key="3">
    <source>
        <dbReference type="ARBA" id="ARBA00022840"/>
    </source>
</evidence>
<dbReference type="InterPro" id="IPR003593">
    <property type="entry name" value="AAA+_ATPase"/>
</dbReference>
<dbReference type="PROSITE" id="PS00870">
    <property type="entry name" value="CLPAB_1"/>
    <property type="match status" value="1"/>
</dbReference>
<keyword evidence="3" id="KW-0067">ATP-binding</keyword>
<dbReference type="Gene3D" id="4.10.860.10">
    <property type="entry name" value="UVR domain"/>
    <property type="match status" value="1"/>
</dbReference>
<dbReference type="InterPro" id="IPR019489">
    <property type="entry name" value="Clp_ATPase_C"/>
</dbReference>
<dbReference type="GO" id="GO:0005737">
    <property type="term" value="C:cytoplasm"/>
    <property type="evidence" value="ECO:0007669"/>
    <property type="project" value="TreeGrafter"/>
</dbReference>
<evidence type="ECO:0000313" key="9">
    <source>
        <dbReference type="Proteomes" id="UP000215155"/>
    </source>
</evidence>
<evidence type="ECO:0000256" key="2">
    <source>
        <dbReference type="ARBA" id="ARBA00022741"/>
    </source>
</evidence>
<dbReference type="Proteomes" id="UP000215155">
    <property type="component" value="Unassembled WGS sequence"/>
</dbReference>
<keyword evidence="8" id="KW-0645">Protease</keyword>
<dbReference type="Gene3D" id="1.10.1780.10">
    <property type="entry name" value="Clp, N-terminal domain"/>
    <property type="match status" value="1"/>
</dbReference>
<dbReference type="PRINTS" id="PR00300">
    <property type="entry name" value="CLPPROTEASEA"/>
</dbReference>
<keyword evidence="4" id="KW-0143">Chaperone</keyword>
<dbReference type="Pfam" id="PF07724">
    <property type="entry name" value="AAA_2"/>
    <property type="match status" value="1"/>
</dbReference>
<dbReference type="FunFam" id="3.40.50.300:FF:000010">
    <property type="entry name" value="Chaperone clpB 1, putative"/>
    <property type="match status" value="1"/>
</dbReference>
<dbReference type="Gene3D" id="1.10.8.60">
    <property type="match status" value="2"/>
</dbReference>
<reference evidence="8 9" key="1">
    <citation type="submission" date="2017-07" db="EMBL/GenBank/DDBJ databases">
        <title>Draft genome sequence of Prevotella copri isolated from the gut of healthy adult Indian.</title>
        <authorList>
            <person name="Das B."/>
            <person name="Bag S."/>
            <person name="Ghosh T.S."/>
        </authorList>
    </citation>
    <scope>NUCLEOTIDE SEQUENCE [LARGE SCALE GENOMIC DNA]</scope>
    <source>
        <strain evidence="8 9">Indica</strain>
    </source>
</reference>
<feature type="compositionally biased region" description="Acidic residues" evidence="6">
    <location>
        <begin position="192"/>
        <end position="202"/>
    </location>
</feature>
<evidence type="ECO:0000256" key="4">
    <source>
        <dbReference type="ARBA" id="ARBA00023186"/>
    </source>
</evidence>
<evidence type="ECO:0000259" key="7">
    <source>
        <dbReference type="PROSITE" id="PS51903"/>
    </source>
</evidence>
<dbReference type="InterPro" id="IPR004176">
    <property type="entry name" value="Clp_R_N"/>
</dbReference>
<dbReference type="GO" id="GO:0034605">
    <property type="term" value="P:cellular response to heat"/>
    <property type="evidence" value="ECO:0007669"/>
    <property type="project" value="TreeGrafter"/>
</dbReference>
<dbReference type="Pfam" id="PF02861">
    <property type="entry name" value="Clp_N"/>
    <property type="match status" value="1"/>
</dbReference>
<dbReference type="GO" id="GO:0006508">
    <property type="term" value="P:proteolysis"/>
    <property type="evidence" value="ECO:0007669"/>
    <property type="project" value="UniProtKB-KW"/>
</dbReference>
<dbReference type="AlphaFoldDB" id="A0AA91TML4"/>
<dbReference type="FunFam" id="3.40.50.300:FF:000025">
    <property type="entry name" value="ATP-dependent Clp protease subunit"/>
    <property type="match status" value="1"/>
</dbReference>
<dbReference type="Pfam" id="PF17871">
    <property type="entry name" value="AAA_lid_9"/>
    <property type="match status" value="1"/>
</dbReference>
<accession>A0AA91TML4</accession>
<dbReference type="SUPFAM" id="SSF52540">
    <property type="entry name" value="P-loop containing nucleoside triphosphate hydrolases"/>
    <property type="match status" value="2"/>
</dbReference>
<dbReference type="InterPro" id="IPR018368">
    <property type="entry name" value="ClpA/B_CS1"/>
</dbReference>
<name>A0AA91TML4_9BACT</name>
<proteinExistence type="predicted"/>
<dbReference type="SMART" id="SM01086">
    <property type="entry name" value="ClpB_D2-small"/>
    <property type="match status" value="1"/>
</dbReference>
<dbReference type="InterPro" id="IPR003959">
    <property type="entry name" value="ATPase_AAA_core"/>
</dbReference>
<dbReference type="Gene3D" id="3.40.50.300">
    <property type="entry name" value="P-loop containing nucleotide triphosphate hydrolases"/>
    <property type="match status" value="2"/>
</dbReference>
<dbReference type="InterPro" id="IPR001270">
    <property type="entry name" value="ClpA/B"/>
</dbReference>
<dbReference type="CDD" id="cd00009">
    <property type="entry name" value="AAA"/>
    <property type="match status" value="1"/>
</dbReference>
<dbReference type="GO" id="GO:0016887">
    <property type="term" value="F:ATP hydrolysis activity"/>
    <property type="evidence" value="ECO:0007669"/>
    <property type="project" value="InterPro"/>
</dbReference>
<dbReference type="PROSITE" id="PS51903">
    <property type="entry name" value="CLP_R"/>
    <property type="match status" value="1"/>
</dbReference>
<dbReference type="SUPFAM" id="SSF81923">
    <property type="entry name" value="Double Clp-N motif"/>
    <property type="match status" value="1"/>
</dbReference>
<dbReference type="InterPro" id="IPR036628">
    <property type="entry name" value="Clp_N_dom_sf"/>
</dbReference>
<dbReference type="InterPro" id="IPR041546">
    <property type="entry name" value="ClpA/ClpB_AAA_lid"/>
</dbReference>
<dbReference type="InterPro" id="IPR027417">
    <property type="entry name" value="P-loop_NTPase"/>
</dbReference>
<evidence type="ECO:0000313" key="8">
    <source>
        <dbReference type="EMBL" id="OXL45351.1"/>
    </source>
</evidence>
<dbReference type="InterPro" id="IPR050130">
    <property type="entry name" value="ClpA_ClpB"/>
</dbReference>
<keyword evidence="2" id="KW-0547">Nucleotide-binding</keyword>
<comment type="caution">
    <text evidence="8">The sequence shown here is derived from an EMBL/GenBank/DDBJ whole genome shotgun (WGS) entry which is preliminary data.</text>
</comment>
<organism evidence="8 9">
    <name type="scientific">Segatella copri</name>
    <dbReference type="NCBI Taxonomy" id="165179"/>
    <lineage>
        <taxon>Bacteria</taxon>
        <taxon>Pseudomonadati</taxon>
        <taxon>Bacteroidota</taxon>
        <taxon>Bacteroidia</taxon>
        <taxon>Bacteroidales</taxon>
        <taxon>Prevotellaceae</taxon>
        <taxon>Segatella</taxon>
    </lineage>
</organism>
<evidence type="ECO:0000256" key="6">
    <source>
        <dbReference type="SAM" id="MobiDB-lite"/>
    </source>
</evidence>
<evidence type="ECO:0000256" key="1">
    <source>
        <dbReference type="ARBA" id="ARBA00022737"/>
    </source>
</evidence>
<dbReference type="CDD" id="cd19499">
    <property type="entry name" value="RecA-like_ClpB_Hsp104-like"/>
    <property type="match status" value="1"/>
</dbReference>
<sequence>MQNPFQHINDVLNYSGKEAYRMLGNQVNTEHLMLGILHCNNKQVNDIFEHFGINTDVLRSTLYDSQEQAIDKISAEEIAETEEGRALKYDKETSEVISEAIIEARLCEGKAALVQPEHLLLAILKKDECDPAKLLITQGLTYKKLFDYINGINLDIDNKLNKLNQEVENYKRNQIDGDSEQEAVDEKPETETAPEQEQESAEGDINMIDLRDKQQLPENQEEADTSTLPDGAASAQDSQGDLLDPEEEPLDFSENQNSDNGKLGGNNGKNARNVVGAKPTKSNTPYLDKFSYDLTKAAKDGSLDPVVGRDKEITRLMEILGRRKKNNPVLIGEPGVGKSAIVEGLAQMIAKGDQSSLFFNKRVLSLDMTGIVAGTKYRGQFEERIKGVIKELERNPNIIVFIDEIHTLIGAGGAEGSMDAANIMKPALARGFIQCIGATTLNEYRKSIEKDGALERRFQKIIVEPTTAEETLEILHNIKEKYEEHHNVSYTDEALKACVKLADRYMHDRSFPDKAIDVMDEAGAHIHINSATVPDELIEAEKKLNATIAKKQAAVASQNFEMAATLRDYQTKQEHDIEMMRKQWEHGDPNHRVTLDETEIAKVVSNMTGIPVQQMAESDNIRLRNMGKVLKEKVIAQDAAIDKVVKSIQRNRMGLKDPNHPIGVFMFLGPTGVGKTYLAKKLAEEMFGSADALFRIDMSEYAEGFNTSRLIGSPPGYVGYDEGGQLTEKVRRKPYSIVLLDEIEKANSQVFNLLLQVMDEGRLTDGNGRLIDFRNTIIIMTSNAGTRQLKEFGRGVGFNAGGIGSNGMPIDEKDKEYARSVIQKHLSKQFAPEFLNRLDEIITFDQLDLPAITSIVDLELKSLVKRIENLGYHFQMTDKAKEFVASKGYDVQFGARPLKRAIQNYVEDGLCELLMEGNLKPGATISIGKNPKKDELTFKNMIKD</sequence>
<dbReference type="EMBL" id="NMPZ01000001">
    <property type="protein sequence ID" value="OXL45351.1"/>
    <property type="molecule type" value="Genomic_DNA"/>
</dbReference>
<dbReference type="GO" id="GO:0005524">
    <property type="term" value="F:ATP binding"/>
    <property type="evidence" value="ECO:0007669"/>
    <property type="project" value="UniProtKB-KW"/>
</dbReference>
<dbReference type="PANTHER" id="PTHR11638:SF18">
    <property type="entry name" value="HEAT SHOCK PROTEIN 104"/>
    <property type="match status" value="1"/>
</dbReference>
<dbReference type="Pfam" id="PF00004">
    <property type="entry name" value="AAA"/>
    <property type="match status" value="1"/>
</dbReference>